<gene>
    <name evidence="2" type="ORF">SAMN05216192_102258</name>
</gene>
<dbReference type="Pfam" id="PF01408">
    <property type="entry name" value="GFO_IDH_MocA"/>
    <property type="match status" value="1"/>
</dbReference>
<dbReference type="SUPFAM" id="SSF51735">
    <property type="entry name" value="NAD(P)-binding Rossmann-fold domains"/>
    <property type="match status" value="1"/>
</dbReference>
<dbReference type="InterPro" id="IPR000683">
    <property type="entry name" value="Gfo/Idh/MocA-like_OxRdtase_N"/>
</dbReference>
<keyword evidence="3" id="KW-1185">Reference proteome</keyword>
<accession>A0A1G8GZZ1</accession>
<dbReference type="AlphaFoldDB" id="A0A1G8GZZ1"/>
<dbReference type="EMBL" id="FNDX01000002">
    <property type="protein sequence ID" value="SDH99914.1"/>
    <property type="molecule type" value="Genomic_DNA"/>
</dbReference>
<dbReference type="InterPro" id="IPR051450">
    <property type="entry name" value="Gfo/Idh/MocA_Oxidoreductases"/>
</dbReference>
<dbReference type="InterPro" id="IPR036291">
    <property type="entry name" value="NAD(P)-bd_dom_sf"/>
</dbReference>
<evidence type="ECO:0000313" key="3">
    <source>
        <dbReference type="Proteomes" id="UP000199050"/>
    </source>
</evidence>
<name>A0A1G8GZZ1_9BACL</name>
<evidence type="ECO:0000313" key="2">
    <source>
        <dbReference type="EMBL" id="SDH99914.1"/>
    </source>
</evidence>
<feature type="domain" description="Gfo/Idh/MocA-like oxidoreductase N-terminal" evidence="1">
    <location>
        <begin position="1"/>
        <end position="117"/>
    </location>
</feature>
<dbReference type="GO" id="GO:0000166">
    <property type="term" value="F:nucleotide binding"/>
    <property type="evidence" value="ECO:0007669"/>
    <property type="project" value="InterPro"/>
</dbReference>
<dbReference type="SUPFAM" id="SSF55347">
    <property type="entry name" value="Glyceraldehyde-3-phosphate dehydrogenase-like, C-terminal domain"/>
    <property type="match status" value="1"/>
</dbReference>
<proteinExistence type="predicted"/>
<dbReference type="RefSeq" id="WP_090712016.1">
    <property type="nucleotide sequence ID" value="NZ_CBCSKY010000003.1"/>
</dbReference>
<dbReference type="Gene3D" id="3.30.360.10">
    <property type="entry name" value="Dihydrodipicolinate Reductase, domain 2"/>
    <property type="match status" value="1"/>
</dbReference>
<dbReference type="OrthoDB" id="9815825at2"/>
<protein>
    <submittedName>
        <fullName evidence="2">Predicted dehydrogenase</fullName>
    </submittedName>
</protein>
<dbReference type="PANTHER" id="PTHR43377:SF1">
    <property type="entry name" value="BILIVERDIN REDUCTASE A"/>
    <property type="match status" value="1"/>
</dbReference>
<dbReference type="PANTHER" id="PTHR43377">
    <property type="entry name" value="BILIVERDIN REDUCTASE A"/>
    <property type="match status" value="1"/>
</dbReference>
<dbReference type="Gene3D" id="3.40.50.720">
    <property type="entry name" value="NAD(P)-binding Rossmann-like Domain"/>
    <property type="match status" value="1"/>
</dbReference>
<evidence type="ECO:0000259" key="1">
    <source>
        <dbReference type="Pfam" id="PF01408"/>
    </source>
</evidence>
<reference evidence="3" key="1">
    <citation type="submission" date="2016-10" db="EMBL/GenBank/DDBJ databases">
        <authorList>
            <person name="Varghese N."/>
            <person name="Submissions S."/>
        </authorList>
    </citation>
    <scope>NUCLEOTIDE SEQUENCE [LARGE SCALE GENOMIC DNA]</scope>
    <source>
        <strain evidence="3">CGMCC 1.11012</strain>
    </source>
</reference>
<organism evidence="2 3">
    <name type="scientific">Paenibacillus typhae</name>
    <dbReference type="NCBI Taxonomy" id="1174501"/>
    <lineage>
        <taxon>Bacteria</taxon>
        <taxon>Bacillati</taxon>
        <taxon>Bacillota</taxon>
        <taxon>Bacilli</taxon>
        <taxon>Bacillales</taxon>
        <taxon>Paenibacillaceae</taxon>
        <taxon>Paenibacillus</taxon>
    </lineage>
</organism>
<dbReference type="STRING" id="1174501.SAMN05216192_102258"/>
<sequence>MNIGILGTGFGAYHASLYHQTGVAGRVVVFGRNEEKLKKLKEELGVETSTSIEEVINDPGLDIIDICLPSALHKQYTLMALEAGKHVFCETPVCLTAEDALAMKRAETHYEKRVLVNQFIKFDPAYQYLYEAVQQKKYGRLLKVSLIRETPPLWGNLGLNSITTNLMIHELDYINWLLNGAAVTSVWGTQDAEAGQALVQATFNTPQINAQVTAVSLMPSAYPFTVGYEAYFEHAKLEFYEKDDMQGGIDTALYVYGQAGRQEILLDKINPYEQSLRHALECFRDGTKSVLSLNHALSAINTAFELKKRLTELLH</sequence>
<dbReference type="Proteomes" id="UP000199050">
    <property type="component" value="Unassembled WGS sequence"/>
</dbReference>